<feature type="compositionally biased region" description="Low complexity" evidence="2">
    <location>
        <begin position="99"/>
        <end position="120"/>
    </location>
</feature>
<feature type="compositionally biased region" description="Polar residues" evidence="2">
    <location>
        <begin position="88"/>
        <end position="98"/>
    </location>
</feature>
<dbReference type="AlphaFoldDB" id="A0AAQ3KWB1"/>
<dbReference type="Gene3D" id="2.40.70.10">
    <property type="entry name" value="Acid Proteases"/>
    <property type="match status" value="1"/>
</dbReference>
<feature type="domain" description="Peptidase A1" evidence="3">
    <location>
        <begin position="16"/>
        <end position="120"/>
    </location>
</feature>
<name>A0AAQ3KWB1_9LILI</name>
<evidence type="ECO:0000256" key="2">
    <source>
        <dbReference type="SAM" id="MobiDB-lite"/>
    </source>
</evidence>
<dbReference type="InterPro" id="IPR001461">
    <property type="entry name" value="Aspartic_peptidase_A1"/>
</dbReference>
<protein>
    <recommendedName>
        <fullName evidence="3">Peptidase A1 domain-containing protein</fullName>
    </recommendedName>
</protein>
<evidence type="ECO:0000313" key="4">
    <source>
        <dbReference type="EMBL" id="WOL14258.1"/>
    </source>
</evidence>
<proteinExistence type="inferred from homology"/>
<dbReference type="Proteomes" id="UP001327560">
    <property type="component" value="Chromosome 7"/>
</dbReference>
<dbReference type="InterPro" id="IPR033121">
    <property type="entry name" value="PEPTIDASE_A1"/>
</dbReference>
<feature type="region of interest" description="Disordered" evidence="2">
    <location>
        <begin position="68"/>
        <end position="120"/>
    </location>
</feature>
<sequence length="120" mass="12601">MQASANKLLFRHNISLIVPLSVGSLPQNVSMVLDTGSKLSWLICNSSSAVALTSFDPNRSFTYSPVACSSPTCQNSGRDLPMPPMCDASSQTPKVRTATSTSPTLTPPSLTTLSPPTNSS</sequence>
<evidence type="ECO:0000313" key="5">
    <source>
        <dbReference type="Proteomes" id="UP001327560"/>
    </source>
</evidence>
<organism evidence="4 5">
    <name type="scientific">Canna indica</name>
    <name type="common">Indian-shot</name>
    <dbReference type="NCBI Taxonomy" id="4628"/>
    <lineage>
        <taxon>Eukaryota</taxon>
        <taxon>Viridiplantae</taxon>
        <taxon>Streptophyta</taxon>
        <taxon>Embryophyta</taxon>
        <taxon>Tracheophyta</taxon>
        <taxon>Spermatophyta</taxon>
        <taxon>Magnoliopsida</taxon>
        <taxon>Liliopsida</taxon>
        <taxon>Zingiberales</taxon>
        <taxon>Cannaceae</taxon>
        <taxon>Canna</taxon>
    </lineage>
</organism>
<dbReference type="GO" id="GO:0006508">
    <property type="term" value="P:proteolysis"/>
    <property type="evidence" value="ECO:0007669"/>
    <property type="project" value="InterPro"/>
</dbReference>
<dbReference type="Pfam" id="PF14543">
    <property type="entry name" value="TAXi_N"/>
    <property type="match status" value="1"/>
</dbReference>
<evidence type="ECO:0000259" key="3">
    <source>
        <dbReference type="PROSITE" id="PS51767"/>
    </source>
</evidence>
<accession>A0AAQ3KWB1</accession>
<reference evidence="4 5" key="1">
    <citation type="submission" date="2023-10" db="EMBL/GenBank/DDBJ databases">
        <title>Chromosome-scale genome assembly provides insights into flower coloration mechanisms of Canna indica.</title>
        <authorList>
            <person name="Li C."/>
        </authorList>
    </citation>
    <scope>NUCLEOTIDE SEQUENCE [LARGE SCALE GENOMIC DNA]</scope>
    <source>
        <tissue evidence="4">Flower</tissue>
    </source>
</reference>
<gene>
    <name evidence="4" type="ORF">Cni_G23038</name>
</gene>
<keyword evidence="5" id="KW-1185">Reference proteome</keyword>
<dbReference type="PROSITE" id="PS51767">
    <property type="entry name" value="PEPTIDASE_A1"/>
    <property type="match status" value="1"/>
</dbReference>
<dbReference type="EMBL" id="CP136896">
    <property type="protein sequence ID" value="WOL14258.1"/>
    <property type="molecule type" value="Genomic_DNA"/>
</dbReference>
<dbReference type="InterPro" id="IPR032861">
    <property type="entry name" value="TAXi_N"/>
</dbReference>
<comment type="similarity">
    <text evidence="1">Belongs to the peptidase A1 family.</text>
</comment>
<dbReference type="GO" id="GO:0004190">
    <property type="term" value="F:aspartic-type endopeptidase activity"/>
    <property type="evidence" value="ECO:0007669"/>
    <property type="project" value="InterPro"/>
</dbReference>
<dbReference type="PANTHER" id="PTHR47965">
    <property type="entry name" value="ASPARTYL PROTEASE-RELATED"/>
    <property type="match status" value="1"/>
</dbReference>
<evidence type="ECO:0000256" key="1">
    <source>
        <dbReference type="ARBA" id="ARBA00007447"/>
    </source>
</evidence>
<dbReference type="PANTHER" id="PTHR47965:SF77">
    <property type="entry name" value="ASPARTIC PROTEINASE PCS1"/>
    <property type="match status" value="1"/>
</dbReference>
<feature type="compositionally biased region" description="Polar residues" evidence="2">
    <location>
        <begin position="68"/>
        <end position="77"/>
    </location>
</feature>
<dbReference type="InterPro" id="IPR021109">
    <property type="entry name" value="Peptidase_aspartic_dom_sf"/>
</dbReference>
<dbReference type="SUPFAM" id="SSF50630">
    <property type="entry name" value="Acid proteases"/>
    <property type="match status" value="1"/>
</dbReference>